<keyword evidence="2" id="KW-1185">Reference proteome</keyword>
<accession>A0A4S8MPL2</accession>
<protein>
    <submittedName>
        <fullName evidence="1">Uncharacterized protein</fullName>
    </submittedName>
</protein>
<dbReference type="EMBL" id="ML179052">
    <property type="protein sequence ID" value="THV04937.1"/>
    <property type="molecule type" value="Genomic_DNA"/>
</dbReference>
<dbReference type="AlphaFoldDB" id="A0A4S8MPL2"/>
<organism evidence="1 2">
    <name type="scientific">Dendrothele bispora (strain CBS 962.96)</name>
    <dbReference type="NCBI Taxonomy" id="1314807"/>
    <lineage>
        <taxon>Eukaryota</taxon>
        <taxon>Fungi</taxon>
        <taxon>Dikarya</taxon>
        <taxon>Basidiomycota</taxon>
        <taxon>Agaricomycotina</taxon>
        <taxon>Agaricomycetes</taxon>
        <taxon>Agaricomycetidae</taxon>
        <taxon>Agaricales</taxon>
        <taxon>Agaricales incertae sedis</taxon>
        <taxon>Dendrothele</taxon>
    </lineage>
</organism>
<proteinExistence type="predicted"/>
<dbReference type="Proteomes" id="UP000297245">
    <property type="component" value="Unassembled WGS sequence"/>
</dbReference>
<reference evidence="1 2" key="1">
    <citation type="journal article" date="2019" name="Nat. Ecol. Evol.">
        <title>Megaphylogeny resolves global patterns of mushroom evolution.</title>
        <authorList>
            <person name="Varga T."/>
            <person name="Krizsan K."/>
            <person name="Foldi C."/>
            <person name="Dima B."/>
            <person name="Sanchez-Garcia M."/>
            <person name="Sanchez-Ramirez S."/>
            <person name="Szollosi G.J."/>
            <person name="Szarkandi J.G."/>
            <person name="Papp V."/>
            <person name="Albert L."/>
            <person name="Andreopoulos W."/>
            <person name="Angelini C."/>
            <person name="Antonin V."/>
            <person name="Barry K.W."/>
            <person name="Bougher N.L."/>
            <person name="Buchanan P."/>
            <person name="Buyck B."/>
            <person name="Bense V."/>
            <person name="Catcheside P."/>
            <person name="Chovatia M."/>
            <person name="Cooper J."/>
            <person name="Damon W."/>
            <person name="Desjardin D."/>
            <person name="Finy P."/>
            <person name="Geml J."/>
            <person name="Haridas S."/>
            <person name="Hughes K."/>
            <person name="Justo A."/>
            <person name="Karasinski D."/>
            <person name="Kautmanova I."/>
            <person name="Kiss B."/>
            <person name="Kocsube S."/>
            <person name="Kotiranta H."/>
            <person name="LaButti K.M."/>
            <person name="Lechner B.E."/>
            <person name="Liimatainen K."/>
            <person name="Lipzen A."/>
            <person name="Lukacs Z."/>
            <person name="Mihaltcheva S."/>
            <person name="Morgado L.N."/>
            <person name="Niskanen T."/>
            <person name="Noordeloos M.E."/>
            <person name="Ohm R.A."/>
            <person name="Ortiz-Santana B."/>
            <person name="Ovrebo C."/>
            <person name="Racz N."/>
            <person name="Riley R."/>
            <person name="Savchenko A."/>
            <person name="Shiryaev A."/>
            <person name="Soop K."/>
            <person name="Spirin V."/>
            <person name="Szebenyi C."/>
            <person name="Tomsovsky M."/>
            <person name="Tulloss R.E."/>
            <person name="Uehling J."/>
            <person name="Grigoriev I.V."/>
            <person name="Vagvolgyi C."/>
            <person name="Papp T."/>
            <person name="Martin F.M."/>
            <person name="Miettinen O."/>
            <person name="Hibbett D.S."/>
            <person name="Nagy L.G."/>
        </authorList>
    </citation>
    <scope>NUCLEOTIDE SEQUENCE [LARGE SCALE GENOMIC DNA]</scope>
    <source>
        <strain evidence="1 2">CBS 962.96</strain>
    </source>
</reference>
<evidence type="ECO:0000313" key="1">
    <source>
        <dbReference type="EMBL" id="THV04937.1"/>
    </source>
</evidence>
<dbReference type="OrthoDB" id="2497682at2759"/>
<name>A0A4S8MPL2_DENBC</name>
<gene>
    <name evidence="1" type="ORF">K435DRAFT_774205</name>
</gene>
<sequence>MDQCVSPLTSLRDSTRGVLENIEGQPLNKGLANYNKNDPRQVALKDVINVLKALVEETFKTLVDLPVVNTLLAPVLGPILYDLKCIVDDVLDFLENETDAVLNGLGHDCQGSWNEFCSSGVLGLGVGCLL</sequence>
<evidence type="ECO:0000313" key="2">
    <source>
        <dbReference type="Proteomes" id="UP000297245"/>
    </source>
</evidence>